<dbReference type="EMBL" id="CP021455">
    <property type="protein sequence ID" value="ARU03503.1"/>
    <property type="molecule type" value="Genomic_DNA"/>
</dbReference>
<dbReference type="Proteomes" id="UP000196138">
    <property type="component" value="Chromosome"/>
</dbReference>
<dbReference type="InterPro" id="IPR016709">
    <property type="entry name" value="HadA-like"/>
</dbReference>
<organism evidence="2 3">
    <name type="scientific">Comamonas serinivorans</name>
    <dbReference type="NCBI Taxonomy" id="1082851"/>
    <lineage>
        <taxon>Bacteria</taxon>
        <taxon>Pseudomonadati</taxon>
        <taxon>Pseudomonadota</taxon>
        <taxon>Betaproteobacteria</taxon>
        <taxon>Burkholderiales</taxon>
        <taxon>Comamonadaceae</taxon>
        <taxon>Comamonas</taxon>
    </lineage>
</organism>
<name>A0A1Y0EIQ2_9BURK</name>
<dbReference type="InterPro" id="IPR039569">
    <property type="entry name" value="FAS1-like_DH_region"/>
</dbReference>
<feature type="domain" description="FAS1-like dehydratase" evidence="1">
    <location>
        <begin position="6"/>
        <end position="137"/>
    </location>
</feature>
<evidence type="ECO:0000313" key="3">
    <source>
        <dbReference type="Proteomes" id="UP000196138"/>
    </source>
</evidence>
<dbReference type="KEGG" id="cser:CCO03_01325"/>
<dbReference type="AlphaFoldDB" id="A0A1Y0EIQ2"/>
<dbReference type="Gene3D" id="3.10.129.10">
    <property type="entry name" value="Hotdog Thioesterase"/>
    <property type="match status" value="1"/>
</dbReference>
<dbReference type="OrthoDB" id="5522043at2"/>
<dbReference type="SUPFAM" id="SSF54637">
    <property type="entry name" value="Thioesterase/thiol ester dehydrase-isomerase"/>
    <property type="match status" value="1"/>
</dbReference>
<dbReference type="CDD" id="cd03441">
    <property type="entry name" value="R_hydratase_like"/>
    <property type="match status" value="1"/>
</dbReference>
<proteinExistence type="predicted"/>
<dbReference type="InterPro" id="IPR029069">
    <property type="entry name" value="HotDog_dom_sf"/>
</dbReference>
<evidence type="ECO:0000313" key="2">
    <source>
        <dbReference type="EMBL" id="ARU03503.1"/>
    </source>
</evidence>
<reference evidence="2 3" key="1">
    <citation type="submission" date="2017-05" db="EMBL/GenBank/DDBJ databases">
        <authorList>
            <person name="Song R."/>
            <person name="Chenine A.L."/>
            <person name="Ruprecht R.M."/>
        </authorList>
    </citation>
    <scope>NUCLEOTIDE SEQUENCE [LARGE SCALE GENOMIC DNA]</scope>
    <source>
        <strain evidence="2 3">DSM 26136</strain>
    </source>
</reference>
<keyword evidence="3" id="KW-1185">Reference proteome</keyword>
<gene>
    <name evidence="2" type="ORF">CCO03_01325</name>
</gene>
<dbReference type="Pfam" id="PF13452">
    <property type="entry name" value="FAS1_DH_region"/>
    <property type="match status" value="1"/>
</dbReference>
<sequence length="150" mass="16869">MIDTKHIGHVFAPFEVTVEAGRLRFFAKATGQRDPVYSDVQAARAAGFPDLPVPPTFFMCLESEAPNPGLMRDLLEIDYRYVLHGEQHFTYHRMAFAGDVLRFQQRVADIYAKKGGALEFAVRETTVHNQRGELVAELRGVTVVRHPQAA</sequence>
<protein>
    <submittedName>
        <fullName evidence="2">Acyl dehydratase</fullName>
    </submittedName>
</protein>
<dbReference type="RefSeq" id="WP_087276215.1">
    <property type="nucleotide sequence ID" value="NZ_CP021455.1"/>
</dbReference>
<evidence type="ECO:0000259" key="1">
    <source>
        <dbReference type="Pfam" id="PF13452"/>
    </source>
</evidence>
<accession>A0A1Y0EIQ2</accession>
<dbReference type="PIRSF" id="PIRSF018072">
    <property type="entry name" value="UCP018072"/>
    <property type="match status" value="1"/>
</dbReference>